<dbReference type="CDD" id="cd00037">
    <property type="entry name" value="CLECT"/>
    <property type="match status" value="1"/>
</dbReference>
<dbReference type="EnsemblMetazoa" id="AAEL011621-RA">
    <property type="protein sequence ID" value="AAEL011621-PA"/>
    <property type="gene ID" value="AAEL011621"/>
</dbReference>
<dbReference type="PROSITE" id="PS50041">
    <property type="entry name" value="C_TYPE_LECTIN_2"/>
    <property type="match status" value="1"/>
</dbReference>
<reference evidence="10 11" key="1">
    <citation type="submission" date="2017-06" db="EMBL/GenBank/DDBJ databases">
        <title>Aedes aegypti genome working group (AGWG) sequencing and assembly.</title>
        <authorList>
            <consortium name="Aedes aegypti Genome Working Group (AGWG)"/>
            <person name="Matthews B.J."/>
        </authorList>
    </citation>
    <scope>NUCLEOTIDE SEQUENCE [LARGE SCALE GENOMIC DNA]</scope>
    <source>
        <strain evidence="10 11">LVP_AGWG</strain>
    </source>
</reference>
<dbReference type="PROSITE" id="PS00134">
    <property type="entry name" value="TRYPSIN_HIS"/>
    <property type="match status" value="1"/>
</dbReference>
<dbReference type="InterPro" id="IPR001304">
    <property type="entry name" value="C-type_lectin-like"/>
</dbReference>
<dbReference type="Pfam" id="PF00089">
    <property type="entry name" value="Trypsin"/>
    <property type="match status" value="1"/>
</dbReference>
<reference evidence="10" key="2">
    <citation type="submission" date="2020-05" db="UniProtKB">
        <authorList>
            <consortium name="EnsemblMetazoa"/>
        </authorList>
    </citation>
    <scope>IDENTIFICATION</scope>
    <source>
        <strain evidence="10">LVP_AGWG</strain>
    </source>
</reference>
<comment type="subcellular location">
    <subcellularLocation>
        <location evidence="1">Secreted</location>
    </subcellularLocation>
</comment>
<dbReference type="PROSITE" id="PS50240">
    <property type="entry name" value="TRYPSIN_DOM"/>
    <property type="match status" value="1"/>
</dbReference>
<dbReference type="GO" id="GO:0005576">
    <property type="term" value="C:extracellular region"/>
    <property type="evidence" value="ECO:0007669"/>
    <property type="project" value="UniProtKB-SubCell"/>
</dbReference>
<dbReference type="OrthoDB" id="7215686at2759"/>
<dbReference type="SMART" id="SM00034">
    <property type="entry name" value="CLECT"/>
    <property type="match status" value="1"/>
</dbReference>
<evidence type="ECO:0000256" key="6">
    <source>
        <dbReference type="ARBA" id="ARBA00022825"/>
    </source>
</evidence>
<dbReference type="InterPro" id="IPR016186">
    <property type="entry name" value="C-type_lectin-like/link_sf"/>
</dbReference>
<comment type="similarity">
    <text evidence="9">Belongs to the peptidase S1 family. CLIP subfamily.</text>
</comment>
<keyword evidence="6" id="KW-0720">Serine protease</keyword>
<dbReference type="Gene3D" id="3.10.100.10">
    <property type="entry name" value="Mannose-Binding Protein A, subunit A"/>
    <property type="match status" value="1"/>
</dbReference>
<dbReference type="InterPro" id="IPR009003">
    <property type="entry name" value="Peptidase_S1_PA"/>
</dbReference>
<gene>
    <name evidence="10" type="primary">5575056</name>
</gene>
<dbReference type="CDD" id="cd00190">
    <property type="entry name" value="Tryp_SPc"/>
    <property type="match status" value="1"/>
</dbReference>
<dbReference type="FunFam" id="2.40.10.10:FF:000146">
    <property type="entry name" value="Serine protease 53"/>
    <property type="match status" value="1"/>
</dbReference>
<dbReference type="SUPFAM" id="SSF50494">
    <property type="entry name" value="Trypsin-like serine proteases"/>
    <property type="match status" value="1"/>
</dbReference>
<evidence type="ECO:0000256" key="2">
    <source>
        <dbReference type="ARBA" id="ARBA00022525"/>
    </source>
</evidence>
<dbReference type="Proteomes" id="UP000008820">
    <property type="component" value="Chromosome 2"/>
</dbReference>
<keyword evidence="7" id="KW-0865">Zymogen</keyword>
<keyword evidence="3" id="KW-0645">Protease</keyword>
<name>A0A1S4FTR7_AEDAE</name>
<proteinExistence type="inferred from homology"/>
<evidence type="ECO:0000256" key="3">
    <source>
        <dbReference type="ARBA" id="ARBA00022670"/>
    </source>
</evidence>
<dbReference type="InterPro" id="IPR001254">
    <property type="entry name" value="Trypsin_dom"/>
</dbReference>
<dbReference type="GO" id="GO:0006508">
    <property type="term" value="P:proteolysis"/>
    <property type="evidence" value="ECO:0007669"/>
    <property type="project" value="UniProtKB-KW"/>
</dbReference>
<dbReference type="InterPro" id="IPR018378">
    <property type="entry name" value="C-type_lectin_CS"/>
</dbReference>
<dbReference type="PRINTS" id="PR00722">
    <property type="entry name" value="CHYMOTRYPSIN"/>
</dbReference>
<accession>A0A1S4FTR7</accession>
<keyword evidence="8" id="KW-1015">Disulfide bond</keyword>
<sequence>MASGVNSLLNSSSCVIVLGFLVLINLAPTETSVNDASCGKRKINLQQLVTHGYTTNPGEFPWHAALYMKSGFQKSYICGGTLVNELSIVTATHCVVDSSSGHVVSPESLYVQLGKFKLNLYADTVQEHAVLQVITHAEFQPTTSKYDVAVLKLATQAKFTAYVQPICVFPQPMISFNDGSEKGIVVGWGYTEYDAVADALQATSVPLISYTKCLESNPDLFDRTIYDGMFCAGYTNGTNVCNGDSGGGLYITRNGVWYLIGIVSFTAAREEQSNLCSTHDYTGFTKVSAFEEFIVKSCGLDVPPRVDVTDHPGGKRQKYIYASNFEPHEKMNWFQAGDYCRSLGKHLVEIKSAQDNAKVQDIVRLGGMEIDVNGGSKNKQYWIGANDLAMNRVFRWQFSGKRVMFTHWRNNEPNNMHNNEHCVAVIGNKQAYWLDANCRGKRQVLCEYWK</sequence>
<keyword evidence="5" id="KW-0378">Hydrolase</keyword>
<dbReference type="Pfam" id="PF00059">
    <property type="entry name" value="Lectin_C"/>
    <property type="match status" value="1"/>
</dbReference>
<dbReference type="PANTHER" id="PTHR24252">
    <property type="entry name" value="ACROSIN-RELATED"/>
    <property type="match status" value="1"/>
</dbReference>
<dbReference type="AlphaFoldDB" id="A0A1S4FTR7"/>
<keyword evidence="4" id="KW-0732">Signal</keyword>
<evidence type="ECO:0000256" key="8">
    <source>
        <dbReference type="ARBA" id="ARBA00023157"/>
    </source>
</evidence>
<dbReference type="PROSITE" id="PS00615">
    <property type="entry name" value="C_TYPE_LECTIN_1"/>
    <property type="match status" value="1"/>
</dbReference>
<dbReference type="Gene3D" id="2.40.10.10">
    <property type="entry name" value="Trypsin-like serine proteases"/>
    <property type="match status" value="1"/>
</dbReference>
<evidence type="ECO:0000313" key="11">
    <source>
        <dbReference type="Proteomes" id="UP000008820"/>
    </source>
</evidence>
<dbReference type="GO" id="GO:0004252">
    <property type="term" value="F:serine-type endopeptidase activity"/>
    <property type="evidence" value="ECO:0007669"/>
    <property type="project" value="InterPro"/>
</dbReference>
<protein>
    <submittedName>
        <fullName evidence="10">Uncharacterized protein</fullName>
    </submittedName>
</protein>
<evidence type="ECO:0000256" key="9">
    <source>
        <dbReference type="ARBA" id="ARBA00024195"/>
    </source>
</evidence>
<keyword evidence="2" id="KW-0964">Secreted</keyword>
<dbReference type="InterPro" id="IPR043504">
    <property type="entry name" value="Peptidase_S1_PA_chymotrypsin"/>
</dbReference>
<evidence type="ECO:0000256" key="4">
    <source>
        <dbReference type="ARBA" id="ARBA00022729"/>
    </source>
</evidence>
<evidence type="ECO:0000256" key="5">
    <source>
        <dbReference type="ARBA" id="ARBA00022801"/>
    </source>
</evidence>
<evidence type="ECO:0000256" key="7">
    <source>
        <dbReference type="ARBA" id="ARBA00023145"/>
    </source>
</evidence>
<organism evidence="10 11">
    <name type="scientific">Aedes aegypti</name>
    <name type="common">Yellowfever mosquito</name>
    <name type="synonym">Culex aegypti</name>
    <dbReference type="NCBI Taxonomy" id="7159"/>
    <lineage>
        <taxon>Eukaryota</taxon>
        <taxon>Metazoa</taxon>
        <taxon>Ecdysozoa</taxon>
        <taxon>Arthropoda</taxon>
        <taxon>Hexapoda</taxon>
        <taxon>Insecta</taxon>
        <taxon>Pterygota</taxon>
        <taxon>Neoptera</taxon>
        <taxon>Endopterygota</taxon>
        <taxon>Diptera</taxon>
        <taxon>Nematocera</taxon>
        <taxon>Culicoidea</taxon>
        <taxon>Culicidae</taxon>
        <taxon>Culicinae</taxon>
        <taxon>Aedini</taxon>
        <taxon>Aedes</taxon>
        <taxon>Stegomyia</taxon>
    </lineage>
</organism>
<dbReference type="SUPFAM" id="SSF56436">
    <property type="entry name" value="C-type lectin-like"/>
    <property type="match status" value="1"/>
</dbReference>
<dbReference type="InParanoid" id="A0A1S4FTR7"/>
<dbReference type="InterPro" id="IPR016187">
    <property type="entry name" value="CTDL_fold"/>
</dbReference>
<dbReference type="VEuPathDB" id="VectorBase:AAEL011621"/>
<keyword evidence="11" id="KW-1185">Reference proteome</keyword>
<dbReference type="InterPro" id="IPR018114">
    <property type="entry name" value="TRYPSIN_HIS"/>
</dbReference>
<dbReference type="SMART" id="SM00020">
    <property type="entry name" value="Tryp_SPc"/>
    <property type="match status" value="1"/>
</dbReference>
<dbReference type="InterPro" id="IPR001314">
    <property type="entry name" value="Peptidase_S1A"/>
</dbReference>
<evidence type="ECO:0000256" key="1">
    <source>
        <dbReference type="ARBA" id="ARBA00004613"/>
    </source>
</evidence>
<dbReference type="PANTHER" id="PTHR24252:SF7">
    <property type="entry name" value="HYALIN"/>
    <property type="match status" value="1"/>
</dbReference>
<evidence type="ECO:0000313" key="10">
    <source>
        <dbReference type="EnsemblMetazoa" id="AAEL011621-PA"/>
    </source>
</evidence>